<keyword evidence="2" id="KW-1185">Reference proteome</keyword>
<dbReference type="EMBL" id="CAJVPV010062476">
    <property type="protein sequence ID" value="CAG8791945.1"/>
    <property type="molecule type" value="Genomic_DNA"/>
</dbReference>
<protein>
    <submittedName>
        <fullName evidence="1">5057_t:CDS:1</fullName>
    </submittedName>
</protein>
<dbReference type="OrthoDB" id="2411751at2759"/>
<comment type="caution">
    <text evidence="1">The sequence shown here is derived from an EMBL/GenBank/DDBJ whole genome shotgun (WGS) entry which is preliminary data.</text>
</comment>
<name>A0A9N9JQX5_9GLOM</name>
<accession>A0A9N9JQX5</accession>
<sequence length="95" mass="10571">EELQCKQAINIKQDEIGNTLAFNGWKNINHQEVLGSVLITSKEKVLVWRAEDISDDSAYTVDVVKKIKSFFTHAEKDGIKIIAIVMDSASTYASA</sequence>
<dbReference type="Proteomes" id="UP000789342">
    <property type="component" value="Unassembled WGS sequence"/>
</dbReference>
<proteinExistence type="predicted"/>
<dbReference type="AlphaFoldDB" id="A0A9N9JQX5"/>
<feature type="non-terminal residue" evidence="1">
    <location>
        <position position="1"/>
    </location>
</feature>
<evidence type="ECO:0000313" key="2">
    <source>
        <dbReference type="Proteomes" id="UP000789342"/>
    </source>
</evidence>
<reference evidence="1" key="1">
    <citation type="submission" date="2021-06" db="EMBL/GenBank/DDBJ databases">
        <authorList>
            <person name="Kallberg Y."/>
            <person name="Tangrot J."/>
            <person name="Rosling A."/>
        </authorList>
    </citation>
    <scope>NUCLEOTIDE SEQUENCE</scope>
    <source>
        <strain evidence="1">CL551</strain>
    </source>
</reference>
<organism evidence="1 2">
    <name type="scientific">Acaulospora morrowiae</name>
    <dbReference type="NCBI Taxonomy" id="94023"/>
    <lineage>
        <taxon>Eukaryota</taxon>
        <taxon>Fungi</taxon>
        <taxon>Fungi incertae sedis</taxon>
        <taxon>Mucoromycota</taxon>
        <taxon>Glomeromycotina</taxon>
        <taxon>Glomeromycetes</taxon>
        <taxon>Diversisporales</taxon>
        <taxon>Acaulosporaceae</taxon>
        <taxon>Acaulospora</taxon>
    </lineage>
</organism>
<gene>
    <name evidence="1" type="ORF">AMORRO_LOCUS18224</name>
</gene>
<evidence type="ECO:0000313" key="1">
    <source>
        <dbReference type="EMBL" id="CAG8791945.1"/>
    </source>
</evidence>
<feature type="non-terminal residue" evidence="1">
    <location>
        <position position="95"/>
    </location>
</feature>